<dbReference type="GeneID" id="30523560"/>
<organism evidence="2 3">
    <name type="scientific">Cedratvirus A11</name>
    <dbReference type="NCBI Taxonomy" id="1903266"/>
    <lineage>
        <taxon>Viruses</taxon>
        <taxon>Pithoviruses</taxon>
        <taxon>Orthocedratvirinae</taxon>
        <taxon>Alphacedratvirus</taxon>
        <taxon>Alphacedratvirus aljazairmassiliense</taxon>
    </lineage>
</organism>
<gene>
    <name evidence="2" type="ORF">BQ3484_568</name>
</gene>
<dbReference type="Proteomes" id="UP000201465">
    <property type="component" value="Segment"/>
</dbReference>
<feature type="region of interest" description="Disordered" evidence="1">
    <location>
        <begin position="1"/>
        <end position="24"/>
    </location>
</feature>
<proteinExistence type="predicted"/>
<reference evidence="2 3" key="1">
    <citation type="submission" date="2016-11" db="EMBL/GenBank/DDBJ databases">
        <authorList>
            <consortium name="Urmite Genomes"/>
        </authorList>
    </citation>
    <scope>NUCLEOTIDE SEQUENCE [LARGE SCALE GENOMIC DNA]</scope>
    <source>
        <strain evidence="2 3">A11</strain>
    </source>
</reference>
<evidence type="ECO:0000256" key="1">
    <source>
        <dbReference type="SAM" id="MobiDB-lite"/>
    </source>
</evidence>
<evidence type="ECO:0000313" key="3">
    <source>
        <dbReference type="Proteomes" id="UP000201465"/>
    </source>
</evidence>
<feature type="compositionally biased region" description="Polar residues" evidence="1">
    <location>
        <begin position="1"/>
        <end position="21"/>
    </location>
</feature>
<dbReference type="EMBL" id="LT671577">
    <property type="protein sequence ID" value="SHO33636.1"/>
    <property type="molecule type" value="Genomic_DNA"/>
</dbReference>
<sequence>MQRLQNTTVFSESATFTQTRPLSPEEKRVFSQDTALANLQANDISTLTWFDYPGLTRIGAPVGYSLLHSLFATFYKPYMTGFIGDMPLDQRGFIASSFPVFGDNPDKYPERLGLNIFIFDYDSKSISLLGNSFQTERTSVLLHKSRNNYSTLALNVASSGEYPTLKTTFESDHELIQRLRPE</sequence>
<protein>
    <submittedName>
        <fullName evidence="2">Uncharacterized protein</fullName>
    </submittedName>
</protein>
<accession>A0A1M7XVC8</accession>
<evidence type="ECO:0000313" key="2">
    <source>
        <dbReference type="EMBL" id="SHO33636.1"/>
    </source>
</evidence>
<dbReference type="RefSeq" id="YP_009329508.1">
    <property type="nucleotide sequence ID" value="NC_032108.1"/>
</dbReference>
<name>A0A1M7XVC8_9VIRU</name>
<dbReference type="KEGG" id="vg:30523560"/>
<keyword evidence="3" id="KW-1185">Reference proteome</keyword>